<proteinExistence type="predicted"/>
<dbReference type="InterPro" id="IPR011050">
    <property type="entry name" value="Pectin_lyase_fold/virulence"/>
</dbReference>
<dbReference type="PROSITE" id="PS00018">
    <property type="entry name" value="EF_HAND_1"/>
    <property type="match status" value="1"/>
</dbReference>
<dbReference type="SUPFAM" id="SSF51126">
    <property type="entry name" value="Pectin lyase-like"/>
    <property type="match status" value="1"/>
</dbReference>
<keyword evidence="3" id="KW-1185">Reference proteome</keyword>
<dbReference type="Gene3D" id="2.160.20.10">
    <property type="entry name" value="Single-stranded right-handed beta-helix, Pectin lyase-like"/>
    <property type="match status" value="1"/>
</dbReference>
<dbReference type="KEGG" id="copr:Cop2CBH44_13910"/>
<gene>
    <name evidence="2" type="ORF">Cop2CBH44_13910</name>
</gene>
<dbReference type="InterPro" id="IPR018247">
    <property type="entry name" value="EF_Hand_1_Ca_BS"/>
</dbReference>
<name>A0A7G1HXT3_9BACT</name>
<reference evidence="3" key="1">
    <citation type="submission" date="2020-07" db="EMBL/GenBank/DDBJ databases">
        <title>Complete genome sequencing of Coprobacter sp. strain 2CBH44.</title>
        <authorList>
            <person name="Sakamoto M."/>
            <person name="Murakami T."/>
            <person name="Mori H."/>
        </authorList>
    </citation>
    <scope>NUCLEOTIDE SEQUENCE [LARGE SCALE GENOMIC DNA]</scope>
    <source>
        <strain evidence="3">2CBH44</strain>
    </source>
</reference>
<dbReference type="InterPro" id="IPR012334">
    <property type="entry name" value="Pectin_lyas_fold"/>
</dbReference>
<sequence>MRTKLITLVLAGMTFIATDSFARKVYVKLGTDTQAWSNVVEDNDNVVITLPSGSSDFVLNVIDQLQEGDEVWVAKGVYENSATMILNADNNRTDVTLYGGFIGTETSIEQRAKSDVDGNGIVEPWEFTNVTNFKGKGSADDASSTFVMLSMQSGTTVDGVTISDNYYTGQTASGGSIGGSGTVRNTIFRNLVTENKTDGKNITGGGIYISGGHVDGCLIESCAAIQTANNGGQNQGGGVLIYGVSDNNCGIRTPSGYLKNSIIRNCKSEGGSKPMGAAIFYKNGAIVENCVIANNASTRGANGTKDGQGVIQGHTKGDATYEVNRFINCTIVNNVADIYTIFFEAACTEVYNCICWGNTTGGKDYPTQDSDYNNNIRWAAESNVKSGTYPYVESFAYNSAGIYNIASVQNTYSPILLSFPLVEGTSETEGENPEFVNPTIYPGLAITDEDMDNIRKANWSLKEGSPLINAGVNTPNNMGEFVANATLPTSLPEMDLLGKVRVGNFDLGAYEFGAVSGIRKSTIDTTCRIFSNEGALQILGLNDVAIVQIYALDGALVYNATIDTENVVLPMSLKGCYVVKVQDVNGVYGQKVIF</sequence>
<protein>
    <recommendedName>
        <fullName evidence="1">Probable pectate lyase C</fullName>
    </recommendedName>
</protein>
<evidence type="ECO:0000256" key="1">
    <source>
        <dbReference type="ARBA" id="ARBA00016512"/>
    </source>
</evidence>
<dbReference type="RefSeq" id="WP_021931159.1">
    <property type="nucleotide sequence ID" value="NZ_AP023322.1"/>
</dbReference>
<evidence type="ECO:0000313" key="3">
    <source>
        <dbReference type="Proteomes" id="UP000594042"/>
    </source>
</evidence>
<dbReference type="AlphaFoldDB" id="A0A7G1HXT3"/>
<dbReference type="Proteomes" id="UP000594042">
    <property type="component" value="Chromosome"/>
</dbReference>
<accession>A0A7G1HXT3</accession>
<dbReference type="EMBL" id="AP023322">
    <property type="protein sequence ID" value="BCI63038.1"/>
    <property type="molecule type" value="Genomic_DNA"/>
</dbReference>
<organism evidence="2 3">
    <name type="scientific">Coprobacter secundus subsp. similis</name>
    <dbReference type="NCBI Taxonomy" id="2751153"/>
    <lineage>
        <taxon>Bacteria</taxon>
        <taxon>Pseudomonadati</taxon>
        <taxon>Bacteroidota</taxon>
        <taxon>Bacteroidia</taxon>
        <taxon>Bacteroidales</taxon>
        <taxon>Barnesiellaceae</taxon>
        <taxon>Coprobacter</taxon>
    </lineage>
</organism>
<evidence type="ECO:0000313" key="2">
    <source>
        <dbReference type="EMBL" id="BCI63038.1"/>
    </source>
</evidence>